<dbReference type="RefSeq" id="WP_331244438.1">
    <property type="nucleotide sequence ID" value="NZ_JAQSGJ010000058.1"/>
</dbReference>
<feature type="compositionally biased region" description="Polar residues" evidence="1">
    <location>
        <begin position="263"/>
        <end position="277"/>
    </location>
</feature>
<feature type="domain" description="BppU N-terminal" evidence="2">
    <location>
        <begin position="4"/>
        <end position="136"/>
    </location>
</feature>
<dbReference type="PANTHER" id="PTHR24023">
    <property type="entry name" value="COLLAGEN ALPHA"/>
    <property type="match status" value="1"/>
</dbReference>
<feature type="compositionally biased region" description="Low complexity" evidence="1">
    <location>
        <begin position="398"/>
        <end position="426"/>
    </location>
</feature>
<feature type="region of interest" description="Disordered" evidence="1">
    <location>
        <begin position="482"/>
        <end position="529"/>
    </location>
</feature>
<accession>A0ABU7T2U9</accession>
<protein>
    <submittedName>
        <fullName evidence="3">BppU family phage baseplate upper protein</fullName>
    </submittedName>
</protein>
<name>A0ABU7T2U9_9LACO</name>
<dbReference type="Pfam" id="PF01391">
    <property type="entry name" value="Collagen"/>
    <property type="match status" value="3"/>
</dbReference>
<dbReference type="InterPro" id="IPR008160">
    <property type="entry name" value="Collagen"/>
</dbReference>
<dbReference type="PANTHER" id="PTHR24023:SF1082">
    <property type="entry name" value="COLLAGEN TRIPLE HELIX REPEAT"/>
    <property type="match status" value="1"/>
</dbReference>
<feature type="compositionally biased region" description="Basic and acidic residues" evidence="1">
    <location>
        <begin position="194"/>
        <end position="212"/>
    </location>
</feature>
<reference evidence="3 4" key="1">
    <citation type="submission" date="2023-02" db="EMBL/GenBank/DDBJ databases">
        <title>The predominant lactic acid bacteria and yeasts involved in the spontaneous fermentation of millet during the production of the traditional porridge Hausa koko in Ghana.</title>
        <authorList>
            <person name="Atter A."/>
            <person name="Diaz M."/>
        </authorList>
    </citation>
    <scope>NUCLEOTIDE SEQUENCE [LARGE SCALE GENOMIC DNA]</scope>
    <source>
        <strain evidence="3 4">FI11640</strain>
    </source>
</reference>
<feature type="compositionally biased region" description="Low complexity" evidence="1">
    <location>
        <begin position="214"/>
        <end position="227"/>
    </location>
</feature>
<evidence type="ECO:0000313" key="3">
    <source>
        <dbReference type="EMBL" id="MEE6716945.1"/>
    </source>
</evidence>
<dbReference type="InterPro" id="IPR018913">
    <property type="entry name" value="BppU_N"/>
</dbReference>
<evidence type="ECO:0000259" key="2">
    <source>
        <dbReference type="Pfam" id="PF10651"/>
    </source>
</evidence>
<evidence type="ECO:0000313" key="4">
    <source>
        <dbReference type="Proteomes" id="UP001330016"/>
    </source>
</evidence>
<sequence length="584" mass="59507">MTTSEANLSNDWLHTWVGDTNARAELHITDNHTPVDLSGYNPELRATVGQHVIQSTQGIDTSRAKNGILTVTLPTGMTSQAASITDARIRLISKDDATSVVSTNAWIVDVKPTPGFEDAFPQASDAIADAYQKLIDTTNSVKDFPDSIQKAVDDKIAQVTADIGKWETTAMADAAKDIKDATDAANQAATDAENLVKDIPNDPKYKGPKGDTGDTGPTGPEGPQGKTGDNGPQGPKGDTGATGEQGPKGDKGDTGPTGIGITYSDQDVLTGSATTEPDGTLLVDAKDDLYQAKSGKWDYLGSIKGKTGDGLQLKGTLPSTDKLPDTSTAAGGDTYLISGHLWVLTDGKWADGGELQGPAGETGAKGDPGESAYKVWLDAGNKGTQADFLSAIKGAKGDTGAAGPTGPQGPTGKTGDTGPQGPKGDTGATGVQGPAGKDGLSIRLSPTDIGDGDTTDQPDGTLIIDSNDDLYQASSGKWALKSNIKGAKGDPGPTGPQGPKGDTGATGAQGPKGDTGDTGPAGKDGTTPDLTPYLKTADADKKYQTATQVKAVVDAKVVPVADETTATGNSTTNTTVLYLVPEAS</sequence>
<feature type="region of interest" description="Disordered" evidence="1">
    <location>
        <begin position="185"/>
        <end position="279"/>
    </location>
</feature>
<dbReference type="Proteomes" id="UP001330016">
    <property type="component" value="Unassembled WGS sequence"/>
</dbReference>
<organism evidence="3 4">
    <name type="scientific">Schleiferilactobacillus harbinensis</name>
    <dbReference type="NCBI Taxonomy" id="304207"/>
    <lineage>
        <taxon>Bacteria</taxon>
        <taxon>Bacillati</taxon>
        <taxon>Bacillota</taxon>
        <taxon>Bacilli</taxon>
        <taxon>Lactobacillales</taxon>
        <taxon>Lactobacillaceae</taxon>
        <taxon>Schleiferilactobacillus</taxon>
    </lineage>
</organism>
<proteinExistence type="predicted"/>
<dbReference type="Pfam" id="PF10651">
    <property type="entry name" value="BppU_N"/>
    <property type="match status" value="1"/>
</dbReference>
<dbReference type="EMBL" id="JAQSGK010000058">
    <property type="protein sequence ID" value="MEE6716945.1"/>
    <property type="molecule type" value="Genomic_DNA"/>
</dbReference>
<gene>
    <name evidence="3" type="ORF">PS435_13900</name>
</gene>
<dbReference type="InterPro" id="IPR050149">
    <property type="entry name" value="Collagen_superfamily"/>
</dbReference>
<dbReference type="Gene3D" id="2.60.40.3350">
    <property type="match status" value="1"/>
</dbReference>
<comment type="caution">
    <text evidence="3">The sequence shown here is derived from an EMBL/GenBank/DDBJ whole genome shotgun (WGS) entry which is preliminary data.</text>
</comment>
<feature type="region of interest" description="Disordered" evidence="1">
    <location>
        <begin position="395"/>
        <end position="465"/>
    </location>
</feature>
<evidence type="ECO:0000256" key="1">
    <source>
        <dbReference type="SAM" id="MobiDB-lite"/>
    </source>
</evidence>
<keyword evidence="4" id="KW-1185">Reference proteome</keyword>